<proteinExistence type="predicted"/>
<evidence type="ECO:0000313" key="2">
    <source>
        <dbReference type="EMBL" id="TYA74684.1"/>
    </source>
</evidence>
<evidence type="ECO:0000313" key="3">
    <source>
        <dbReference type="Proteomes" id="UP000323930"/>
    </source>
</evidence>
<reference evidence="2 3" key="1">
    <citation type="submission" date="2019-08" db="EMBL/GenBank/DDBJ databases">
        <title>Seonamhaeicola sediminis sp. nov., isolated from marine sediment.</title>
        <authorList>
            <person name="Cao W.R."/>
        </authorList>
    </citation>
    <scope>NUCLEOTIDE SEQUENCE [LARGE SCALE GENOMIC DNA]</scope>
    <source>
        <strain evidence="2 3">B011</strain>
    </source>
</reference>
<dbReference type="OrthoDB" id="639802at2"/>
<evidence type="ECO:0000256" key="1">
    <source>
        <dbReference type="SAM" id="Phobius"/>
    </source>
</evidence>
<organism evidence="2 3">
    <name type="scientific">Seonamhaeicola marinus</name>
    <dbReference type="NCBI Taxonomy" id="1912246"/>
    <lineage>
        <taxon>Bacteria</taxon>
        <taxon>Pseudomonadati</taxon>
        <taxon>Bacteroidota</taxon>
        <taxon>Flavobacteriia</taxon>
        <taxon>Flavobacteriales</taxon>
        <taxon>Flavobacteriaceae</taxon>
    </lineage>
</organism>
<sequence length="427" mass="49176">MVEQEYLKYCLEEIEEKLSWKPSSEWKESDFIRLSETITEKSGISISPHTLKRLFGKIKYKKYYNPQQATKDALAKFLEYSSWSDFVSSKKSLEKTDANVLNNRSKKKKLITSALVLVVVAVLFSVLFSNTLKGTDGKNEVFDFSMRDSIGVVPYTVSIDYDISQMTSDSIMVDFGFNHPVRGKQSVLMDKEKFLRNFTYQIPGQYEIKLKNNGNVIGSKKVLAKSNSWESYFSPETAIGNYWIDNKIKRKPFNGKLYYAPEYLDSLGFDTKQVFYLSHRLFKEFNIDGDNFELNTRFKSSQRLGGITCYDFIVRIICENESNNIKLMQNGCSQFSGMRIGKTVLSGVNEDLSSFMFNLGVWNDLRLVIENKSAQVYINNNKIFTGNYKGNNGKIIGLEVVFKGTGMLDYLSMEDLKRNKRFKNNFN</sequence>
<gene>
    <name evidence="2" type="ORF">FUA24_15325</name>
</gene>
<keyword evidence="1" id="KW-0812">Transmembrane</keyword>
<dbReference type="AlphaFoldDB" id="A0A5D0HTK1"/>
<feature type="transmembrane region" description="Helical" evidence="1">
    <location>
        <begin position="110"/>
        <end position="128"/>
    </location>
</feature>
<accession>A0A5D0HTK1</accession>
<comment type="caution">
    <text evidence="2">The sequence shown here is derived from an EMBL/GenBank/DDBJ whole genome shotgun (WGS) entry which is preliminary data.</text>
</comment>
<name>A0A5D0HTK1_9FLAO</name>
<dbReference type="Proteomes" id="UP000323930">
    <property type="component" value="Unassembled WGS sequence"/>
</dbReference>
<keyword evidence="3" id="KW-1185">Reference proteome</keyword>
<keyword evidence="1" id="KW-0472">Membrane</keyword>
<dbReference type="EMBL" id="VSDQ01000679">
    <property type="protein sequence ID" value="TYA74684.1"/>
    <property type="molecule type" value="Genomic_DNA"/>
</dbReference>
<keyword evidence="1" id="KW-1133">Transmembrane helix</keyword>
<protein>
    <submittedName>
        <fullName evidence="2">Uncharacterized protein</fullName>
    </submittedName>
</protein>
<dbReference type="RefSeq" id="WP_148543877.1">
    <property type="nucleotide sequence ID" value="NZ_VSDQ01000679.1"/>
</dbReference>